<protein>
    <recommendedName>
        <fullName evidence="4">DUF3568 family protein</fullName>
    </recommendedName>
</protein>
<keyword evidence="1" id="KW-0732">Signal</keyword>
<organism evidence="2 3">
    <name type="scientific">Spirosoma profusum</name>
    <dbReference type="NCBI Taxonomy" id="2771354"/>
    <lineage>
        <taxon>Bacteria</taxon>
        <taxon>Pseudomonadati</taxon>
        <taxon>Bacteroidota</taxon>
        <taxon>Cytophagia</taxon>
        <taxon>Cytophagales</taxon>
        <taxon>Cytophagaceae</taxon>
        <taxon>Spirosoma</taxon>
    </lineage>
</organism>
<evidence type="ECO:0000313" key="2">
    <source>
        <dbReference type="EMBL" id="MBD2701195.1"/>
    </source>
</evidence>
<name>A0A926Y2S2_9BACT</name>
<gene>
    <name evidence="2" type="ORF">IC229_11150</name>
</gene>
<comment type="caution">
    <text evidence="2">The sequence shown here is derived from an EMBL/GenBank/DDBJ whole genome shotgun (WGS) entry which is preliminary data.</text>
</comment>
<evidence type="ECO:0008006" key="4">
    <source>
        <dbReference type="Google" id="ProtNLM"/>
    </source>
</evidence>
<evidence type="ECO:0000256" key="1">
    <source>
        <dbReference type="SAM" id="SignalP"/>
    </source>
</evidence>
<evidence type="ECO:0000313" key="3">
    <source>
        <dbReference type="Proteomes" id="UP000598820"/>
    </source>
</evidence>
<accession>A0A926Y2S2</accession>
<sequence length="118" mass="13268">MKQIITMLLLSATVLACSDGDLKIAVTDSDDTYEFSAKYDKKKTQRVQDFINQKMAPGSNVTGDHVDITTTLDDNTRFELEEYPGKVRIKLDKEDNTEASYRRVKAMCEGVKRIVGGK</sequence>
<reference evidence="2" key="1">
    <citation type="submission" date="2020-09" db="EMBL/GenBank/DDBJ databases">
        <authorList>
            <person name="Kim M.K."/>
        </authorList>
    </citation>
    <scope>NUCLEOTIDE SEQUENCE</scope>
    <source>
        <strain evidence="2">BT702</strain>
    </source>
</reference>
<dbReference type="PROSITE" id="PS51257">
    <property type="entry name" value="PROKAR_LIPOPROTEIN"/>
    <property type="match status" value="1"/>
</dbReference>
<dbReference type="AlphaFoldDB" id="A0A926Y2S2"/>
<keyword evidence="3" id="KW-1185">Reference proteome</keyword>
<dbReference type="Proteomes" id="UP000598820">
    <property type="component" value="Unassembled WGS sequence"/>
</dbReference>
<dbReference type="RefSeq" id="WP_190887045.1">
    <property type="nucleotide sequence ID" value="NZ_JACWZY010000007.1"/>
</dbReference>
<feature type="chain" id="PRO_5038058846" description="DUF3568 family protein" evidence="1">
    <location>
        <begin position="17"/>
        <end position="118"/>
    </location>
</feature>
<proteinExistence type="predicted"/>
<feature type="signal peptide" evidence="1">
    <location>
        <begin position="1"/>
        <end position="16"/>
    </location>
</feature>
<dbReference type="EMBL" id="JACWZY010000007">
    <property type="protein sequence ID" value="MBD2701195.1"/>
    <property type="molecule type" value="Genomic_DNA"/>
</dbReference>